<dbReference type="Pfam" id="PF00067">
    <property type="entry name" value="p450"/>
    <property type="match status" value="2"/>
</dbReference>
<accession>A0ABR2QJI1</accession>
<keyword evidence="10" id="KW-1185">Reference proteome</keyword>
<keyword evidence="7" id="KW-0503">Monooxygenase</keyword>
<keyword evidence="6" id="KW-0408">Iron</keyword>
<keyword evidence="4" id="KW-0479">Metal-binding</keyword>
<reference evidence="9 10" key="1">
    <citation type="journal article" date="2024" name="G3 (Bethesda)">
        <title>Genome assembly of Hibiscus sabdariffa L. provides insights into metabolisms of medicinal natural products.</title>
        <authorList>
            <person name="Kim T."/>
        </authorList>
    </citation>
    <scope>NUCLEOTIDE SEQUENCE [LARGE SCALE GENOMIC DNA]</scope>
    <source>
        <strain evidence="9">TK-2024</strain>
        <tissue evidence="9">Old leaves</tissue>
    </source>
</reference>
<evidence type="ECO:0000256" key="3">
    <source>
        <dbReference type="ARBA" id="ARBA00022617"/>
    </source>
</evidence>
<feature type="transmembrane region" description="Helical" evidence="8">
    <location>
        <begin position="28"/>
        <end position="48"/>
    </location>
</feature>
<evidence type="ECO:0008006" key="11">
    <source>
        <dbReference type="Google" id="ProtNLM"/>
    </source>
</evidence>
<keyword evidence="8" id="KW-0472">Membrane</keyword>
<comment type="caution">
    <text evidence="9">The sequence shown here is derived from an EMBL/GenBank/DDBJ whole genome shotgun (WGS) entry which is preliminary data.</text>
</comment>
<dbReference type="PANTHER" id="PTHR24296">
    <property type="entry name" value="CYTOCHROME P450"/>
    <property type="match status" value="1"/>
</dbReference>
<protein>
    <recommendedName>
        <fullName evidence="11">Cytochrome P450</fullName>
    </recommendedName>
</protein>
<proteinExistence type="inferred from homology"/>
<dbReference type="InterPro" id="IPR001128">
    <property type="entry name" value="Cyt_P450"/>
</dbReference>
<dbReference type="EMBL" id="JBBPBN010000037">
    <property type="protein sequence ID" value="KAK9000838.1"/>
    <property type="molecule type" value="Genomic_DNA"/>
</dbReference>
<dbReference type="Gene3D" id="1.10.630.10">
    <property type="entry name" value="Cytochrome P450"/>
    <property type="match status" value="2"/>
</dbReference>
<evidence type="ECO:0000256" key="6">
    <source>
        <dbReference type="ARBA" id="ARBA00023004"/>
    </source>
</evidence>
<keyword evidence="3" id="KW-0349">Heme</keyword>
<evidence type="ECO:0000256" key="1">
    <source>
        <dbReference type="ARBA" id="ARBA00001971"/>
    </source>
</evidence>
<feature type="transmembrane region" description="Helical" evidence="8">
    <location>
        <begin position="60"/>
        <end position="80"/>
    </location>
</feature>
<dbReference type="InterPro" id="IPR036396">
    <property type="entry name" value="Cyt_P450_sf"/>
</dbReference>
<evidence type="ECO:0000256" key="4">
    <source>
        <dbReference type="ARBA" id="ARBA00022723"/>
    </source>
</evidence>
<dbReference type="SUPFAM" id="SSF48264">
    <property type="entry name" value="Cytochrome P450"/>
    <property type="match status" value="1"/>
</dbReference>
<keyword evidence="8" id="KW-1133">Transmembrane helix</keyword>
<keyword evidence="5" id="KW-0560">Oxidoreductase</keyword>
<evidence type="ECO:0000313" key="10">
    <source>
        <dbReference type="Proteomes" id="UP001396334"/>
    </source>
</evidence>
<gene>
    <name evidence="9" type="ORF">V6N11_081322</name>
</gene>
<evidence type="ECO:0000256" key="5">
    <source>
        <dbReference type="ARBA" id="ARBA00023002"/>
    </source>
</evidence>
<sequence>MMTNPVSNLTSSGDGDNLVGKFVSGRMFFLQGLRILVHSLALLVLFAIHSLRQKQRYGLPVWPFLGMLPSLVFGVRLNLYEWITDEPRASSQDQVLCLPKGPYYRDNMCDLLGEGIFNADNETWQLQRKTASIEFHSAKFRQLTTESLLELVHSRLLPILENVKNKSISIDLQDILLRLAFDHVCMIAFGVDPGCLSPGLPHVPFAKASEDGNTAPFCYAEMVMENHEGKNPRVEQKIIAEICRIINEREDMKNGGESKRWLIFKPGDIKKMGYLHAALSEALRLYPSVPVDHSEAAEDNIFPDGTVLKKGMNVYSLCNLRDGENGRAMGKRLQGI</sequence>
<evidence type="ECO:0000256" key="7">
    <source>
        <dbReference type="ARBA" id="ARBA00023033"/>
    </source>
</evidence>
<evidence type="ECO:0000313" key="9">
    <source>
        <dbReference type="EMBL" id="KAK9000838.1"/>
    </source>
</evidence>
<evidence type="ECO:0000256" key="2">
    <source>
        <dbReference type="ARBA" id="ARBA00010617"/>
    </source>
</evidence>
<organism evidence="9 10">
    <name type="scientific">Hibiscus sabdariffa</name>
    <name type="common">roselle</name>
    <dbReference type="NCBI Taxonomy" id="183260"/>
    <lineage>
        <taxon>Eukaryota</taxon>
        <taxon>Viridiplantae</taxon>
        <taxon>Streptophyta</taxon>
        <taxon>Embryophyta</taxon>
        <taxon>Tracheophyta</taxon>
        <taxon>Spermatophyta</taxon>
        <taxon>Magnoliopsida</taxon>
        <taxon>eudicotyledons</taxon>
        <taxon>Gunneridae</taxon>
        <taxon>Pentapetalae</taxon>
        <taxon>rosids</taxon>
        <taxon>malvids</taxon>
        <taxon>Malvales</taxon>
        <taxon>Malvaceae</taxon>
        <taxon>Malvoideae</taxon>
        <taxon>Hibiscus</taxon>
    </lineage>
</organism>
<keyword evidence="8" id="KW-0812">Transmembrane</keyword>
<evidence type="ECO:0000256" key="8">
    <source>
        <dbReference type="SAM" id="Phobius"/>
    </source>
</evidence>
<name>A0ABR2QJI1_9ROSI</name>
<comment type="cofactor">
    <cofactor evidence="1">
        <name>heme</name>
        <dbReference type="ChEBI" id="CHEBI:30413"/>
    </cofactor>
</comment>
<comment type="similarity">
    <text evidence="2">Belongs to the cytochrome P450 family.</text>
</comment>
<dbReference type="Proteomes" id="UP001396334">
    <property type="component" value="Unassembled WGS sequence"/>
</dbReference>